<gene>
    <name evidence="4" type="ORF">HPS56_00785</name>
</gene>
<dbReference type="RefSeq" id="WP_172272388.1">
    <property type="nucleotide sequence ID" value="NZ_CASGMU010000001.1"/>
</dbReference>
<sequence length="388" mass="44640">MKIGFDAKRAAQNRTGLGNYSRFVLRILSERFPSHEYHLFIPKRSRTPFLHEIPTVKKLILHFPANPIWRKLSAVWRIWGMTADIRTEKTDIYHGLSNELPLNIQKSGCKSIVTIHDLIFKHTPEYYKPIDRWIYDCKFRRACLKADHVIAVSKYTKQEIIRYYGTPESKITVVYQGCDPLFGQPIRQETLDDVRKRYALPDKYVLFVGSIEERKNLMLVAQAIADITTWNNESENSGIAEEIKVVAVGKPTKYLDKIKAYLSDNGLSDRFIFRHHVTYTDLPAFYRMATVFTYPSRIEGFGIPMLEALTAGVPAIGCTGSCLEEAGGPYSIYTDPDDPHAMAVAIAKIWKDGKLRKEMAEKGYEYIKNFTDDKLAECMMNVYRKLLK</sequence>
<evidence type="ECO:0000256" key="1">
    <source>
        <dbReference type="ARBA" id="ARBA00022679"/>
    </source>
</evidence>
<evidence type="ECO:0000313" key="4">
    <source>
        <dbReference type="EMBL" id="NPD90909.1"/>
    </source>
</evidence>
<evidence type="ECO:0000313" key="5">
    <source>
        <dbReference type="Proteomes" id="UP000714420"/>
    </source>
</evidence>
<keyword evidence="1" id="KW-0808">Transferase</keyword>
<keyword evidence="5" id="KW-1185">Reference proteome</keyword>
<feature type="domain" description="Glycosyl transferase family 1" evidence="2">
    <location>
        <begin position="201"/>
        <end position="365"/>
    </location>
</feature>
<evidence type="ECO:0000259" key="2">
    <source>
        <dbReference type="Pfam" id="PF00534"/>
    </source>
</evidence>
<comment type="caution">
    <text evidence="4">The sequence shown here is derived from an EMBL/GenBank/DDBJ whole genome shotgun (WGS) entry which is preliminary data.</text>
</comment>
<proteinExistence type="predicted"/>
<dbReference type="Pfam" id="PF00534">
    <property type="entry name" value="Glycos_transf_1"/>
    <property type="match status" value="1"/>
</dbReference>
<dbReference type="InterPro" id="IPR001296">
    <property type="entry name" value="Glyco_trans_1"/>
</dbReference>
<evidence type="ECO:0000259" key="3">
    <source>
        <dbReference type="Pfam" id="PF13439"/>
    </source>
</evidence>
<dbReference type="InterPro" id="IPR028098">
    <property type="entry name" value="Glyco_trans_4-like_N"/>
</dbReference>
<dbReference type="PANTHER" id="PTHR46401">
    <property type="entry name" value="GLYCOSYLTRANSFERASE WBBK-RELATED"/>
    <property type="match status" value="1"/>
</dbReference>
<dbReference type="Pfam" id="PF13439">
    <property type="entry name" value="Glyco_transf_4"/>
    <property type="match status" value="1"/>
</dbReference>
<dbReference type="CDD" id="cd03809">
    <property type="entry name" value="GT4_MtfB-like"/>
    <property type="match status" value="1"/>
</dbReference>
<organism evidence="4 5">
    <name type="scientific">Xylanibacter muris</name>
    <dbReference type="NCBI Taxonomy" id="2736290"/>
    <lineage>
        <taxon>Bacteria</taxon>
        <taxon>Pseudomonadati</taxon>
        <taxon>Bacteroidota</taxon>
        <taxon>Bacteroidia</taxon>
        <taxon>Bacteroidales</taxon>
        <taxon>Prevotellaceae</taxon>
        <taxon>Xylanibacter</taxon>
    </lineage>
</organism>
<accession>A0ABX2AIY6</accession>
<protein>
    <submittedName>
        <fullName evidence="4">Glycosyltransferase family 4 protein</fullName>
    </submittedName>
</protein>
<feature type="domain" description="Glycosyltransferase subfamily 4-like N-terminal" evidence="3">
    <location>
        <begin position="35"/>
        <end position="180"/>
    </location>
</feature>
<dbReference type="Gene3D" id="3.40.50.2000">
    <property type="entry name" value="Glycogen Phosphorylase B"/>
    <property type="match status" value="2"/>
</dbReference>
<dbReference type="SUPFAM" id="SSF53756">
    <property type="entry name" value="UDP-Glycosyltransferase/glycogen phosphorylase"/>
    <property type="match status" value="1"/>
</dbReference>
<name>A0ABX2AIY6_9BACT</name>
<reference evidence="4 5" key="1">
    <citation type="submission" date="2020-05" db="EMBL/GenBank/DDBJ databases">
        <title>Distinct polysaccharide utilization as determinants for interspecies competition between intestinal Prevotella spp.</title>
        <authorList>
            <person name="Galvez E.J.C."/>
            <person name="Iljazovic A."/>
            <person name="Strowig T."/>
        </authorList>
    </citation>
    <scope>NUCLEOTIDE SEQUENCE [LARGE SCALE GENOMIC DNA]</scope>
    <source>
        <strain evidence="4 5">PMUR</strain>
    </source>
</reference>
<dbReference type="PANTHER" id="PTHR46401:SF2">
    <property type="entry name" value="GLYCOSYLTRANSFERASE WBBK-RELATED"/>
    <property type="match status" value="1"/>
</dbReference>
<dbReference type="EMBL" id="JABKKF010000001">
    <property type="protein sequence ID" value="NPD90909.1"/>
    <property type="molecule type" value="Genomic_DNA"/>
</dbReference>
<dbReference type="Proteomes" id="UP000714420">
    <property type="component" value="Unassembled WGS sequence"/>
</dbReference>